<gene>
    <name evidence="3" type="ORF">GSONMT00044352001</name>
</gene>
<keyword evidence="1" id="KW-1133">Transmembrane helix</keyword>
<keyword evidence="1" id="KW-0812">Transmembrane</keyword>
<reference evidence="3" key="1">
    <citation type="journal article" date="2014" name="Nat. Commun.">
        <title>The rainbow trout genome provides novel insights into evolution after whole-genome duplication in vertebrates.</title>
        <authorList>
            <person name="Berthelot C."/>
            <person name="Brunet F."/>
            <person name="Chalopin D."/>
            <person name="Juanchich A."/>
            <person name="Bernard M."/>
            <person name="Noel B."/>
            <person name="Bento P."/>
            <person name="Da Silva C."/>
            <person name="Labadie K."/>
            <person name="Alberti A."/>
            <person name="Aury J.M."/>
            <person name="Louis A."/>
            <person name="Dehais P."/>
            <person name="Bardou P."/>
            <person name="Montfort J."/>
            <person name="Klopp C."/>
            <person name="Cabau C."/>
            <person name="Gaspin C."/>
            <person name="Thorgaard G.H."/>
            <person name="Boussaha M."/>
            <person name="Quillet E."/>
            <person name="Guyomard R."/>
            <person name="Galiana D."/>
            <person name="Bobe J."/>
            <person name="Volff J.N."/>
            <person name="Genet C."/>
            <person name="Wincker P."/>
            <person name="Jaillon O."/>
            <person name="Roest Crollius H."/>
            <person name="Guiguen Y."/>
        </authorList>
    </citation>
    <scope>NUCLEOTIDE SEQUENCE [LARGE SCALE GENOMIC DNA]</scope>
</reference>
<keyword evidence="1" id="KW-0472">Membrane</keyword>
<dbReference type="EMBL" id="FR934639">
    <property type="protein sequence ID" value="CDQ98045.1"/>
    <property type="molecule type" value="Genomic_DNA"/>
</dbReference>
<dbReference type="AlphaFoldDB" id="A0A060Z9R3"/>
<feature type="domain" description="IFT121-like TPR repeats" evidence="2">
    <location>
        <begin position="109"/>
        <end position="143"/>
    </location>
</feature>
<feature type="non-terminal residue" evidence="3">
    <location>
        <position position="1"/>
    </location>
</feature>
<feature type="transmembrane region" description="Helical" evidence="1">
    <location>
        <begin position="147"/>
        <end position="165"/>
    </location>
</feature>
<evidence type="ECO:0000313" key="3">
    <source>
        <dbReference type="EMBL" id="CDQ98045.1"/>
    </source>
</evidence>
<dbReference type="STRING" id="8022.A0A060Z9R3"/>
<sequence>VFNYVVLRNGLDKDPWLSSYYSPVHWCQETHLSSAVLTCQIADEEAKRRTRPLRVKKLYVLAALLVENYHSQVKTSQQNKAKGKTSEATSALAGLLEEDATSSDNRMVDSAWRGAEAYHFFLLAQRQLYEGYMVKAMKTGTPLSIRYIFYPSFFSLLFLTTFSLHQV</sequence>
<dbReference type="InterPro" id="IPR057979">
    <property type="entry name" value="TPR_IFT121"/>
</dbReference>
<accession>A0A060Z9R3</accession>
<proteinExistence type="predicted"/>
<name>A0A060Z9R3_ONCMY</name>
<evidence type="ECO:0000313" key="4">
    <source>
        <dbReference type="Proteomes" id="UP000193380"/>
    </source>
</evidence>
<dbReference type="InterPro" id="IPR057361">
    <property type="entry name" value="TPR_WDR35"/>
</dbReference>
<dbReference type="PaxDb" id="8022-A0A060Z9R3"/>
<dbReference type="Pfam" id="PF25170">
    <property type="entry name" value="TPR_WDR35"/>
    <property type="match status" value="1"/>
</dbReference>
<evidence type="ECO:0000259" key="2">
    <source>
        <dbReference type="Pfam" id="PF25768"/>
    </source>
</evidence>
<reference evidence="3" key="2">
    <citation type="submission" date="2014-03" db="EMBL/GenBank/DDBJ databases">
        <authorList>
            <person name="Genoscope - CEA"/>
        </authorList>
    </citation>
    <scope>NUCLEOTIDE SEQUENCE</scope>
</reference>
<organism evidence="3 4">
    <name type="scientific">Oncorhynchus mykiss</name>
    <name type="common">Rainbow trout</name>
    <name type="synonym">Salmo gairdneri</name>
    <dbReference type="NCBI Taxonomy" id="8022"/>
    <lineage>
        <taxon>Eukaryota</taxon>
        <taxon>Metazoa</taxon>
        <taxon>Chordata</taxon>
        <taxon>Craniata</taxon>
        <taxon>Vertebrata</taxon>
        <taxon>Euteleostomi</taxon>
        <taxon>Actinopterygii</taxon>
        <taxon>Neopterygii</taxon>
        <taxon>Teleostei</taxon>
        <taxon>Protacanthopterygii</taxon>
        <taxon>Salmoniformes</taxon>
        <taxon>Salmonidae</taxon>
        <taxon>Salmoninae</taxon>
        <taxon>Oncorhynchus</taxon>
    </lineage>
</organism>
<dbReference type="Proteomes" id="UP000193380">
    <property type="component" value="Unassembled WGS sequence"/>
</dbReference>
<dbReference type="Pfam" id="PF25768">
    <property type="entry name" value="TPR_IFT121"/>
    <property type="match status" value="1"/>
</dbReference>
<protein>
    <recommendedName>
        <fullName evidence="2">IFT121-like TPR repeats domain-containing protein</fullName>
    </recommendedName>
</protein>
<evidence type="ECO:0000256" key="1">
    <source>
        <dbReference type="SAM" id="Phobius"/>
    </source>
</evidence>